<proteinExistence type="predicted"/>
<dbReference type="Pfam" id="PF00793">
    <property type="entry name" value="DAHP_synth_1"/>
    <property type="match status" value="1"/>
</dbReference>
<dbReference type="KEGG" id="dgi:Desgi_3742"/>
<dbReference type="HOGENOM" id="CLU_062599_0_0_9"/>
<dbReference type="InterPro" id="IPR006268">
    <property type="entry name" value="DAHP_syn_2"/>
</dbReference>
<feature type="domain" description="DAHP synthetase I/KDSA" evidence="2">
    <location>
        <begin position="87"/>
        <end position="321"/>
    </location>
</feature>
<protein>
    <submittedName>
        <fullName evidence="4">Phospho-2-dehydro-3-deoxyheptonate aldolase</fullName>
    </submittedName>
</protein>
<evidence type="ECO:0000313" key="4">
    <source>
        <dbReference type="EMBL" id="AGL03064.1"/>
    </source>
</evidence>
<dbReference type="Pfam" id="PF18152">
    <property type="entry name" value="DAHP_snth_FXD"/>
    <property type="match status" value="1"/>
</dbReference>
<dbReference type="eggNOG" id="COG2876">
    <property type="taxonomic scope" value="Bacteria"/>
</dbReference>
<dbReference type="Gene3D" id="3.30.70.1140">
    <property type="entry name" value="Phospho-2-dehydro-3-deoxyheptonate aldolase, domain 1"/>
    <property type="match status" value="1"/>
</dbReference>
<dbReference type="AlphaFoldDB" id="R4KK93"/>
<dbReference type="GO" id="GO:0016740">
    <property type="term" value="F:transferase activity"/>
    <property type="evidence" value="ECO:0007669"/>
    <property type="project" value="UniProtKB-KW"/>
</dbReference>
<evidence type="ECO:0000259" key="2">
    <source>
        <dbReference type="Pfam" id="PF00793"/>
    </source>
</evidence>
<dbReference type="SUPFAM" id="SSF51569">
    <property type="entry name" value="Aldolase"/>
    <property type="match status" value="1"/>
</dbReference>
<dbReference type="OrthoDB" id="9780456at2"/>
<keyword evidence="1" id="KW-0808">Transferase</keyword>
<name>R4KK93_9FIRM</name>
<dbReference type="STRING" id="767817.Desgi_3742"/>
<dbReference type="Gene3D" id="3.20.20.70">
    <property type="entry name" value="Aldolase class I"/>
    <property type="match status" value="1"/>
</dbReference>
<dbReference type="Proteomes" id="UP000013520">
    <property type="component" value="Chromosome"/>
</dbReference>
<evidence type="ECO:0000256" key="1">
    <source>
        <dbReference type="ARBA" id="ARBA00022679"/>
    </source>
</evidence>
<dbReference type="RefSeq" id="WP_006520454.1">
    <property type="nucleotide sequence ID" value="NC_021184.1"/>
</dbReference>
<dbReference type="GO" id="GO:0009073">
    <property type="term" value="P:aromatic amino acid family biosynthetic process"/>
    <property type="evidence" value="ECO:0007669"/>
    <property type="project" value="InterPro"/>
</dbReference>
<dbReference type="PANTHER" id="PTHR43018">
    <property type="entry name" value="PHOSPHO-2-DEHYDRO-3-DEOXYHEPTONATE ALDOLASE"/>
    <property type="match status" value="1"/>
</dbReference>
<sequence>MVIVMKLNSSAEQISALVSRLKNNGFQTHLIKGVKRIVIGAVGDRQPVNMAALESMPGVEKVLRIMKPYKLVCREVQGEDTVLRVGGVNIGGNKLTVIAGPCAVESREQLLAAARAVRLSGANVLRGGAYKPRTSPYSFQGLEEEGLCLLAEVGAETGLATVTEVVDEESLAIAARYVDILQIGARNMQNFRLLRLAGQIRKPILLKRGLSATVEEWLMAAEYIVSEGNGEVILCERGIRTFEDSTRNTLDLSAVALAKQLTHLPVIVDPSHATGKRELVAAMSRAAVAAGADGLIIEVHPDPAVALCDGPQSLDPGEFDGLMAGLRPLAEAVGRELQYSPVQ</sequence>
<evidence type="ECO:0000259" key="3">
    <source>
        <dbReference type="Pfam" id="PF18152"/>
    </source>
</evidence>
<dbReference type="InterPro" id="IPR041071">
    <property type="entry name" value="DAHP_snth_FXD"/>
</dbReference>
<evidence type="ECO:0000313" key="5">
    <source>
        <dbReference type="Proteomes" id="UP000013520"/>
    </source>
</evidence>
<dbReference type="PANTHER" id="PTHR43018:SF1">
    <property type="entry name" value="PROTEIN AROA(G)"/>
    <property type="match status" value="1"/>
</dbReference>
<dbReference type="GO" id="GO:0016832">
    <property type="term" value="F:aldehyde-lyase activity"/>
    <property type="evidence" value="ECO:0007669"/>
    <property type="project" value="InterPro"/>
</dbReference>
<dbReference type="EMBL" id="CP003273">
    <property type="protein sequence ID" value="AGL03064.1"/>
    <property type="molecule type" value="Genomic_DNA"/>
</dbReference>
<dbReference type="NCBIfam" id="TIGR01361">
    <property type="entry name" value="DAHP_synth_Bsub"/>
    <property type="match status" value="1"/>
</dbReference>
<keyword evidence="5" id="KW-1185">Reference proteome</keyword>
<dbReference type="NCBIfam" id="NF006421">
    <property type="entry name" value="PRK08673.1"/>
    <property type="match status" value="1"/>
</dbReference>
<organism evidence="4 5">
    <name type="scientific">Desulfoscipio gibsoniae DSM 7213</name>
    <dbReference type="NCBI Taxonomy" id="767817"/>
    <lineage>
        <taxon>Bacteria</taxon>
        <taxon>Bacillati</taxon>
        <taxon>Bacillota</taxon>
        <taxon>Clostridia</taxon>
        <taxon>Eubacteriales</taxon>
        <taxon>Desulfallaceae</taxon>
        <taxon>Desulfoscipio</taxon>
    </lineage>
</organism>
<dbReference type="InterPro" id="IPR006218">
    <property type="entry name" value="DAHP1/KDSA"/>
</dbReference>
<reference evidence="4 5" key="1">
    <citation type="submission" date="2012-01" db="EMBL/GenBank/DDBJ databases">
        <title>Complete sequence of Desulfotomaculum gibsoniae DSM 7213.</title>
        <authorList>
            <consortium name="US DOE Joint Genome Institute"/>
            <person name="Lucas S."/>
            <person name="Han J."/>
            <person name="Lapidus A."/>
            <person name="Cheng J.-F."/>
            <person name="Goodwin L."/>
            <person name="Pitluck S."/>
            <person name="Peters L."/>
            <person name="Ovchinnikova G."/>
            <person name="Teshima H."/>
            <person name="Detter J.C."/>
            <person name="Han C."/>
            <person name="Tapia R."/>
            <person name="Land M."/>
            <person name="Hauser L."/>
            <person name="Kyrpides N."/>
            <person name="Ivanova N."/>
            <person name="Pagani I."/>
            <person name="Parshina S."/>
            <person name="Plugge C."/>
            <person name="Muyzer G."/>
            <person name="Kuever J."/>
            <person name="Ivanova A."/>
            <person name="Nazina T."/>
            <person name="Klenk H.-P."/>
            <person name="Brambilla E."/>
            <person name="Spring S."/>
            <person name="Stams A.F."/>
            <person name="Woyke T."/>
        </authorList>
    </citation>
    <scope>NUCLEOTIDE SEQUENCE [LARGE SCALE GENOMIC DNA]</scope>
    <source>
        <strain evidence="4 5">DSM 7213</strain>
    </source>
</reference>
<feature type="domain" description="DAHP synthase ferredoxin-like" evidence="3">
    <location>
        <begin position="1"/>
        <end position="67"/>
    </location>
</feature>
<dbReference type="InterPro" id="IPR013785">
    <property type="entry name" value="Aldolase_TIM"/>
</dbReference>
<gene>
    <name evidence="4" type="ORF">Desgi_3742</name>
</gene>
<dbReference type="NCBIfam" id="NF009239">
    <property type="entry name" value="PRK12595.1"/>
    <property type="match status" value="1"/>
</dbReference>
<accession>R4KK93</accession>
<dbReference type="InterPro" id="IPR052899">
    <property type="entry name" value="Class-I_DAHP_synthase"/>
</dbReference>